<keyword evidence="2" id="KW-0479">Metal-binding</keyword>
<dbReference type="CDD" id="cd07765">
    <property type="entry name" value="KRAB_A-box"/>
    <property type="match status" value="1"/>
</dbReference>
<dbReference type="InterPro" id="IPR036051">
    <property type="entry name" value="KRAB_dom_sf"/>
</dbReference>
<feature type="domain" description="C2H2-type" evidence="13">
    <location>
        <begin position="856"/>
        <end position="883"/>
    </location>
</feature>
<evidence type="ECO:0000256" key="4">
    <source>
        <dbReference type="ARBA" id="ARBA00022771"/>
    </source>
</evidence>
<proteinExistence type="predicted"/>
<dbReference type="PROSITE" id="PS00028">
    <property type="entry name" value="ZINC_FINGER_C2H2_1"/>
    <property type="match status" value="8"/>
</dbReference>
<gene>
    <name evidence="16" type="ORF">EI555_008626</name>
</gene>
<evidence type="ECO:0000256" key="5">
    <source>
        <dbReference type="ARBA" id="ARBA00022833"/>
    </source>
</evidence>
<evidence type="ECO:0000256" key="1">
    <source>
        <dbReference type="ARBA" id="ARBA00004123"/>
    </source>
</evidence>
<dbReference type="Pfam" id="PF02023">
    <property type="entry name" value="SCAN"/>
    <property type="match status" value="1"/>
</dbReference>
<evidence type="ECO:0000256" key="9">
    <source>
        <dbReference type="ARBA" id="ARBA00023242"/>
    </source>
</evidence>
<feature type="domain" description="C2H2-type" evidence="13">
    <location>
        <begin position="772"/>
        <end position="799"/>
    </location>
</feature>
<evidence type="ECO:0000256" key="6">
    <source>
        <dbReference type="ARBA" id="ARBA00023015"/>
    </source>
</evidence>
<dbReference type="SUPFAM" id="SSF47353">
    <property type="entry name" value="Retrovirus capsid dimerization domain-like"/>
    <property type="match status" value="1"/>
</dbReference>
<comment type="subcellular location">
    <subcellularLocation>
        <location evidence="1 11">Nucleus</location>
    </subcellularLocation>
</comment>
<evidence type="ECO:0000256" key="7">
    <source>
        <dbReference type="ARBA" id="ARBA00023125"/>
    </source>
</evidence>
<keyword evidence="3" id="KW-0677">Repeat</keyword>
<dbReference type="FunFam" id="3.30.160.60:FF:001139">
    <property type="entry name" value="zinc finger protein 202 isoform X1"/>
    <property type="match status" value="1"/>
</dbReference>
<dbReference type="PROSITE" id="PS50804">
    <property type="entry name" value="SCAN_BOX"/>
    <property type="match status" value="1"/>
</dbReference>
<dbReference type="AlphaFoldDB" id="A0A4U1EP54"/>
<dbReference type="GO" id="GO:0000978">
    <property type="term" value="F:RNA polymerase II cis-regulatory region sequence-specific DNA binding"/>
    <property type="evidence" value="ECO:0007669"/>
    <property type="project" value="TreeGrafter"/>
</dbReference>
<feature type="domain" description="C2H2-type" evidence="13">
    <location>
        <begin position="660"/>
        <end position="687"/>
    </location>
</feature>
<feature type="domain" description="C2H2-type" evidence="13">
    <location>
        <begin position="716"/>
        <end position="743"/>
    </location>
</feature>
<organism evidence="16 17">
    <name type="scientific">Monodon monoceros</name>
    <name type="common">Narwhal</name>
    <name type="synonym">Ceratodon monodon</name>
    <dbReference type="NCBI Taxonomy" id="40151"/>
    <lineage>
        <taxon>Eukaryota</taxon>
        <taxon>Metazoa</taxon>
        <taxon>Chordata</taxon>
        <taxon>Craniata</taxon>
        <taxon>Vertebrata</taxon>
        <taxon>Euteleostomi</taxon>
        <taxon>Mammalia</taxon>
        <taxon>Eutheria</taxon>
        <taxon>Laurasiatheria</taxon>
        <taxon>Artiodactyla</taxon>
        <taxon>Whippomorpha</taxon>
        <taxon>Cetacea</taxon>
        <taxon>Odontoceti</taxon>
        <taxon>Monodontidae</taxon>
        <taxon>Monodon</taxon>
    </lineage>
</organism>
<evidence type="ECO:0000256" key="8">
    <source>
        <dbReference type="ARBA" id="ARBA00023163"/>
    </source>
</evidence>
<dbReference type="Proteomes" id="UP000308365">
    <property type="component" value="Unassembled WGS sequence"/>
</dbReference>
<evidence type="ECO:0000256" key="12">
    <source>
        <dbReference type="SAM" id="MobiDB-lite"/>
    </source>
</evidence>
<dbReference type="CDD" id="cd07936">
    <property type="entry name" value="SCAN"/>
    <property type="match status" value="1"/>
</dbReference>
<evidence type="ECO:0000259" key="14">
    <source>
        <dbReference type="PROSITE" id="PS50804"/>
    </source>
</evidence>
<keyword evidence="7" id="KW-0238">DNA-binding</keyword>
<evidence type="ECO:0000256" key="10">
    <source>
        <dbReference type="PROSITE-ProRule" id="PRU00042"/>
    </source>
</evidence>
<dbReference type="SUPFAM" id="SSF57667">
    <property type="entry name" value="beta-beta-alpha zinc fingers"/>
    <property type="match status" value="5"/>
</dbReference>
<feature type="compositionally biased region" description="Polar residues" evidence="12">
    <location>
        <begin position="192"/>
        <end position="204"/>
    </location>
</feature>
<dbReference type="SMART" id="SM00431">
    <property type="entry name" value="SCAN"/>
    <property type="match status" value="1"/>
</dbReference>
<feature type="domain" description="C2H2-type" evidence="13">
    <location>
        <begin position="632"/>
        <end position="659"/>
    </location>
</feature>
<name>A0A4U1EP54_MONMO</name>
<dbReference type="PANTHER" id="PTHR23226">
    <property type="entry name" value="ZINC FINGER AND SCAN DOMAIN-CONTAINING"/>
    <property type="match status" value="1"/>
</dbReference>
<evidence type="ECO:0000313" key="16">
    <source>
        <dbReference type="EMBL" id="TKC38123.1"/>
    </source>
</evidence>
<keyword evidence="4 10" id="KW-0863">Zinc-finger</keyword>
<protein>
    <recommendedName>
        <fullName evidence="18">Zinc finger protein 202</fullName>
    </recommendedName>
</protein>
<dbReference type="SMART" id="SM00355">
    <property type="entry name" value="ZnF_C2H2"/>
    <property type="match status" value="8"/>
</dbReference>
<evidence type="ECO:0000259" key="15">
    <source>
        <dbReference type="PROSITE" id="PS50805"/>
    </source>
</evidence>
<keyword evidence="6" id="KW-0805">Transcription regulation</keyword>
<dbReference type="FunFam" id="3.30.160.60:FF:001498">
    <property type="entry name" value="Zinc finger protein 404"/>
    <property type="match status" value="1"/>
</dbReference>
<dbReference type="GO" id="GO:0008270">
    <property type="term" value="F:zinc ion binding"/>
    <property type="evidence" value="ECO:0007669"/>
    <property type="project" value="UniProtKB-KW"/>
</dbReference>
<evidence type="ECO:0000256" key="11">
    <source>
        <dbReference type="PROSITE-ProRule" id="PRU00187"/>
    </source>
</evidence>
<evidence type="ECO:0000256" key="2">
    <source>
        <dbReference type="ARBA" id="ARBA00022723"/>
    </source>
</evidence>
<feature type="region of interest" description="Disordered" evidence="12">
    <location>
        <begin position="385"/>
        <end position="413"/>
    </location>
</feature>
<dbReference type="EMBL" id="RWIC01001039">
    <property type="protein sequence ID" value="TKC38123.1"/>
    <property type="molecule type" value="Genomic_DNA"/>
</dbReference>
<dbReference type="FunFam" id="1.10.4020.10:FF:000001">
    <property type="entry name" value="zinc finger protein 263 isoform X1"/>
    <property type="match status" value="1"/>
</dbReference>
<dbReference type="InterPro" id="IPR003309">
    <property type="entry name" value="SCAN_dom"/>
</dbReference>
<reference evidence="17" key="1">
    <citation type="journal article" date="2019" name="IScience">
        <title>Narwhal Genome Reveals Long-Term Low Genetic Diversity despite Current Large Abundance Size.</title>
        <authorList>
            <person name="Westbury M.V."/>
            <person name="Petersen B."/>
            <person name="Garde E."/>
            <person name="Heide-Jorgensen M.P."/>
            <person name="Lorenzen E.D."/>
        </authorList>
    </citation>
    <scope>NUCLEOTIDE SEQUENCE [LARGE SCALE GENOMIC DNA]</scope>
</reference>
<sequence>MATALEPEDQDLWEEEGILMVKLEDDFTCRPESVLQRDDPVLETSHQNFRRFRYQEAASPREALIRLRELCHQWLRPERRTKEQILELLVLEQFLTVLPGELQSWVRGQRPESGEEAVTLVEGLQKQPRRPRRWIHKLHGTEECVCVCVCMSVTSWFLKHLPRDHLCGLSTQGDTALVFPSDVEPPFPGEENSVTSSEVLSPSVTDPPFRTTDREAHSKASRRWGRRRWEGRDLIALVTGRVEGNEKAGQYLNVPPCPGEDNLGSSSHAPVGLDFPLLVWVPLGVFLLAASPNISPDDNQDFPPDSMVTGSWNYSQVTVHVHGQEVLSEETVHPGAEPESPSELQDPAQTLTPEESHEETTQSPDLGAPEEQSLCQELEFQPLQESGGSLSRKGGSWQKVPVPQDPAIPEERNPGNPEMVALLTALSQVHPSFCLYHGEFEEPLGIYTDQEQNMRLHKACHFSRIFVLFQGLVTFKDVAVCFSQDQWSDLDPTQKEFYGEYVLEEDCGIVVSLSAFPIPRLDEISHMGEEEPLIPEIPEAQEPQEPEILSFTYTGDRSEDEACPEQADLSLEDLHRSILGDAEIHQTPDWEIVFEGDPGRLNERFGTNISQVNSLTNLQETLPVHPLLGRHHDCTVCGKSFTCNSHLVRHLRTHTGEKPYKCMECGKSYTRSSHLARHQKVHKMSAPYKYPLNRKNLHETSPLVQVERTPPVEKPYRCDDCGKHFRWTSDLVRHQRTHTGEKPFFCTICGKSFSQKSVLTTHQRIHLGGKPYLCGECGEDFSDHRRYLAHRKTHAAEELYLCSECGRCFNHSAAFAKHLRGHASVRPCRCPECGKSFGRRDHLVRHQRTHTGEKPFTCPTCGKSFSRGYHLIRHQRTHSGKTS</sequence>
<dbReference type="GO" id="GO:0000981">
    <property type="term" value="F:DNA-binding transcription factor activity, RNA polymerase II-specific"/>
    <property type="evidence" value="ECO:0007669"/>
    <property type="project" value="TreeGrafter"/>
</dbReference>
<keyword evidence="9 11" id="KW-0539">Nucleus</keyword>
<evidence type="ECO:0000256" key="3">
    <source>
        <dbReference type="ARBA" id="ARBA00022737"/>
    </source>
</evidence>
<feature type="domain" description="C2H2-type" evidence="13">
    <location>
        <begin position="744"/>
        <end position="771"/>
    </location>
</feature>
<keyword evidence="5" id="KW-0862">Zinc</keyword>
<dbReference type="FunFam" id="3.30.160.60:FF:001519">
    <property type="entry name" value="Zinc finger 202 m1"/>
    <property type="match status" value="1"/>
</dbReference>
<evidence type="ECO:0008006" key="18">
    <source>
        <dbReference type="Google" id="ProtNLM"/>
    </source>
</evidence>
<dbReference type="InterPro" id="IPR036236">
    <property type="entry name" value="Znf_C2H2_sf"/>
</dbReference>
<dbReference type="FunFam" id="3.30.160.60:FF:000358">
    <property type="entry name" value="zinc finger protein 24"/>
    <property type="match status" value="1"/>
</dbReference>
<feature type="domain" description="KRAB" evidence="15">
    <location>
        <begin position="473"/>
        <end position="546"/>
    </location>
</feature>
<dbReference type="FunFam" id="3.30.160.60:FF:001554">
    <property type="entry name" value="Zinc finger 202 m1"/>
    <property type="match status" value="1"/>
</dbReference>
<dbReference type="Pfam" id="PF01352">
    <property type="entry name" value="KRAB"/>
    <property type="match status" value="1"/>
</dbReference>
<dbReference type="Pfam" id="PF00096">
    <property type="entry name" value="zf-C2H2"/>
    <property type="match status" value="7"/>
</dbReference>
<dbReference type="InterPro" id="IPR038269">
    <property type="entry name" value="SCAN_sf"/>
</dbReference>
<dbReference type="InterPro" id="IPR013087">
    <property type="entry name" value="Znf_C2H2_type"/>
</dbReference>
<dbReference type="Gene3D" id="6.10.140.140">
    <property type="match status" value="1"/>
</dbReference>
<dbReference type="Gene3D" id="1.10.4020.10">
    <property type="entry name" value="DNA breaking-rejoining enzymes"/>
    <property type="match status" value="1"/>
</dbReference>
<feature type="domain" description="C2H2-type" evidence="13">
    <location>
        <begin position="828"/>
        <end position="855"/>
    </location>
</feature>
<dbReference type="PROSITE" id="PS50805">
    <property type="entry name" value="KRAB"/>
    <property type="match status" value="1"/>
</dbReference>
<dbReference type="FunFam" id="3.30.160.60:FF:001538">
    <property type="entry name" value="Zinc finger 202 m1"/>
    <property type="match status" value="1"/>
</dbReference>
<feature type="domain" description="SCAN box" evidence="14">
    <location>
        <begin position="46"/>
        <end position="127"/>
    </location>
</feature>
<dbReference type="Gene3D" id="3.30.160.60">
    <property type="entry name" value="Classic Zinc Finger"/>
    <property type="match status" value="8"/>
</dbReference>
<dbReference type="InterPro" id="IPR001909">
    <property type="entry name" value="KRAB"/>
</dbReference>
<feature type="domain" description="C2H2-type" evidence="13">
    <location>
        <begin position="800"/>
        <end position="827"/>
    </location>
</feature>
<feature type="region of interest" description="Disordered" evidence="12">
    <location>
        <begin position="185"/>
        <end position="217"/>
    </location>
</feature>
<dbReference type="SUPFAM" id="SSF109640">
    <property type="entry name" value="KRAB domain (Kruppel-associated box)"/>
    <property type="match status" value="1"/>
</dbReference>
<dbReference type="PROSITE" id="PS50157">
    <property type="entry name" value="ZINC_FINGER_C2H2_2"/>
    <property type="match status" value="8"/>
</dbReference>
<keyword evidence="8" id="KW-0804">Transcription</keyword>
<feature type="region of interest" description="Disordered" evidence="12">
    <location>
        <begin position="328"/>
        <end position="371"/>
    </location>
</feature>
<dbReference type="SMART" id="SM00349">
    <property type="entry name" value="KRAB"/>
    <property type="match status" value="1"/>
</dbReference>
<evidence type="ECO:0000259" key="13">
    <source>
        <dbReference type="PROSITE" id="PS50157"/>
    </source>
</evidence>
<comment type="caution">
    <text evidence="16">The sequence shown here is derived from an EMBL/GenBank/DDBJ whole genome shotgun (WGS) entry which is preliminary data.</text>
</comment>
<accession>A0A4U1EP54</accession>
<dbReference type="GO" id="GO:0005634">
    <property type="term" value="C:nucleus"/>
    <property type="evidence" value="ECO:0007669"/>
    <property type="project" value="UniProtKB-SubCell"/>
</dbReference>
<dbReference type="PANTHER" id="PTHR23226:SF150">
    <property type="entry name" value="ZINC FINGER PROTEIN 444"/>
    <property type="match status" value="1"/>
</dbReference>
<dbReference type="FunFam" id="3.30.160.60:FF:000557">
    <property type="entry name" value="zinc finger and SCAN domain-containing protein 29"/>
    <property type="match status" value="1"/>
</dbReference>
<evidence type="ECO:0000313" key="17">
    <source>
        <dbReference type="Proteomes" id="UP000308365"/>
    </source>
</evidence>